<keyword evidence="2" id="KW-1185">Reference proteome</keyword>
<comment type="caution">
    <text evidence="1">The sequence shown here is derived from an EMBL/GenBank/DDBJ whole genome shotgun (WGS) entry which is preliminary data.</text>
</comment>
<dbReference type="Proteomes" id="UP000245469">
    <property type="component" value="Unassembled WGS sequence"/>
</dbReference>
<gene>
    <name evidence="1" type="ORF">BXY45_10417</name>
</gene>
<accession>A0A316ABE1</accession>
<proteinExistence type="predicted"/>
<dbReference type="AlphaFoldDB" id="A0A316ABE1"/>
<name>A0A316ABE1_9ACTN</name>
<sequence length="298" mass="32296">MAFAQNEVNKRLVSMPAGTLRKRSSRSGAHSRLIAAVVLKVIDQPKRPRSALVRLGQSSSISRVPLGSLIVTEGQTILVRRSSSIRGTKRHFTIVNVVSSPSAQHGTPHRLDDLAREIHVDVHDLVDDVRAAVAHVPLAPKVYSDLDEAALRALRAGGLALGAMPPPTEQASTWTDLEGRKLFRESVSLEQVARHTGVAVDELLRAVAERRLLSMTLNGEVRLPGYQFREDGAPLAGLDRVTTALPEGLHPVAAMRFLTMPHPDLEVAGQPLSPVEWLSRGLDPLPVVEFANDLALGQ</sequence>
<organism evidence="1 2">
    <name type="scientific">Quadrisphaera granulorum</name>
    <dbReference type="NCBI Taxonomy" id="317664"/>
    <lineage>
        <taxon>Bacteria</taxon>
        <taxon>Bacillati</taxon>
        <taxon>Actinomycetota</taxon>
        <taxon>Actinomycetes</taxon>
        <taxon>Kineosporiales</taxon>
        <taxon>Kineosporiaceae</taxon>
        <taxon>Quadrisphaera</taxon>
    </lineage>
</organism>
<evidence type="ECO:0000313" key="1">
    <source>
        <dbReference type="EMBL" id="PWJ55096.1"/>
    </source>
</evidence>
<evidence type="ECO:0000313" key="2">
    <source>
        <dbReference type="Proteomes" id="UP000245469"/>
    </source>
</evidence>
<dbReference type="EMBL" id="QGDQ01000004">
    <property type="protein sequence ID" value="PWJ55096.1"/>
    <property type="molecule type" value="Genomic_DNA"/>
</dbReference>
<reference evidence="1 2" key="1">
    <citation type="submission" date="2018-03" db="EMBL/GenBank/DDBJ databases">
        <title>Genomic Encyclopedia of Archaeal and Bacterial Type Strains, Phase II (KMG-II): from individual species to whole genera.</title>
        <authorList>
            <person name="Goeker M."/>
        </authorList>
    </citation>
    <scope>NUCLEOTIDE SEQUENCE [LARGE SCALE GENOMIC DNA]</scope>
    <source>
        <strain evidence="1 2">DSM 44889</strain>
    </source>
</reference>
<protein>
    <submittedName>
        <fullName evidence="1">Uncharacterized protein</fullName>
    </submittedName>
</protein>